<dbReference type="Pfam" id="PF22725">
    <property type="entry name" value="GFO_IDH_MocA_C3"/>
    <property type="match status" value="1"/>
</dbReference>
<evidence type="ECO:0000256" key="2">
    <source>
        <dbReference type="ARBA" id="ARBA00023002"/>
    </source>
</evidence>
<proteinExistence type="inferred from homology"/>
<keyword evidence="7" id="KW-1185">Reference proteome</keyword>
<reference evidence="6 7" key="1">
    <citation type="submission" date="2018-08" db="EMBL/GenBank/DDBJ databases">
        <title>Microbacterium lemovicicum sp. nov., a bacterium isolated from a natural uranium-rich soil.</title>
        <authorList>
            <person name="ORTET P."/>
        </authorList>
    </citation>
    <scope>NUCLEOTIDE SEQUENCE [LARGE SCALE GENOMIC DNA]</scope>
    <source>
        <strain evidence="6 7">Viu22</strain>
    </source>
</reference>
<evidence type="ECO:0000259" key="4">
    <source>
        <dbReference type="Pfam" id="PF01408"/>
    </source>
</evidence>
<dbReference type="GO" id="GO:0033712">
    <property type="term" value="F:1,5-anhydro-D-fructose reductase (1,5-anhydro-D-mannitol-forming) activity"/>
    <property type="evidence" value="ECO:0007669"/>
    <property type="project" value="UniProtKB-EC"/>
</dbReference>
<evidence type="ECO:0000313" key="6">
    <source>
        <dbReference type="EMBL" id="AZS38176.1"/>
    </source>
</evidence>
<evidence type="ECO:0000256" key="3">
    <source>
        <dbReference type="ARBA" id="ARBA00023027"/>
    </source>
</evidence>
<dbReference type="InterPro" id="IPR000683">
    <property type="entry name" value="Gfo/Idh/MocA-like_OxRdtase_N"/>
</dbReference>
<dbReference type="Gene3D" id="3.40.50.720">
    <property type="entry name" value="NAD(P)-binding Rossmann-like Domain"/>
    <property type="match status" value="1"/>
</dbReference>
<dbReference type="KEGG" id="mlv:CVS47_02827"/>
<accession>A0A3Q9J1B5</accession>
<dbReference type="SUPFAM" id="SSF51735">
    <property type="entry name" value="NAD(P)-binding Rossmann-fold domains"/>
    <property type="match status" value="1"/>
</dbReference>
<dbReference type="Gene3D" id="3.30.360.10">
    <property type="entry name" value="Dihydrodipicolinate Reductase, domain 2"/>
    <property type="match status" value="1"/>
</dbReference>
<dbReference type="EMBL" id="CP031423">
    <property type="protein sequence ID" value="AZS38176.1"/>
    <property type="molecule type" value="Genomic_DNA"/>
</dbReference>
<dbReference type="GO" id="GO:0000166">
    <property type="term" value="F:nucleotide binding"/>
    <property type="evidence" value="ECO:0007669"/>
    <property type="project" value="InterPro"/>
</dbReference>
<dbReference type="Pfam" id="PF01408">
    <property type="entry name" value="GFO_IDH_MocA"/>
    <property type="match status" value="1"/>
</dbReference>
<dbReference type="InterPro" id="IPR055170">
    <property type="entry name" value="GFO_IDH_MocA-like_dom"/>
</dbReference>
<dbReference type="OrthoDB" id="9815825at2"/>
<dbReference type="PANTHER" id="PTHR22604">
    <property type="entry name" value="OXIDOREDUCTASES"/>
    <property type="match status" value="1"/>
</dbReference>
<feature type="domain" description="Gfo/Idh/MocA-like oxidoreductase N-terminal" evidence="4">
    <location>
        <begin position="3"/>
        <end position="119"/>
    </location>
</feature>
<evidence type="ECO:0000259" key="5">
    <source>
        <dbReference type="Pfam" id="PF22725"/>
    </source>
</evidence>
<dbReference type="InterPro" id="IPR050984">
    <property type="entry name" value="Gfo/Idh/MocA_domain"/>
</dbReference>
<protein>
    <submittedName>
        <fullName evidence="6">1,5-anhydro-D-fructose reductase</fullName>
        <ecNumber evidence="6">1.1.1.292</ecNumber>
    </submittedName>
</protein>
<sequence>MHRWAIIGTGEISRSITSDLQAVAPGSITAVWGRSRDRAHAFAAEHGIAVASDSLAHVLGRDDVDVVYIATPATTHRDIALQALAAGKHILVEKPMTTSAADTEVVFAAAEEAGRFVMEAMWMRFNPLHIEVRERIAAGEIGAVRSVRAAFGTPFRARGRVLAPAQGGSITLDRGIYPITLSQWFLGAPDTIRATGTVDGEVDVRGHATLESEQGFAQLAWSGVEFLDLSATISGESGWITLEPMFWAGTRARVHAGSVQRIFVEPELIEHPRVGNGYQPMLAAVVEALEDGLAQHPWHGRDDTVRVARTMDEILERITGAQSETVR</sequence>
<evidence type="ECO:0000313" key="7">
    <source>
        <dbReference type="Proteomes" id="UP000276888"/>
    </source>
</evidence>
<keyword evidence="2 6" id="KW-0560">Oxidoreductase</keyword>
<dbReference type="EC" id="1.1.1.292" evidence="6"/>
<dbReference type="InterPro" id="IPR036291">
    <property type="entry name" value="NAD(P)-bd_dom_sf"/>
</dbReference>
<organism evidence="6 7">
    <name type="scientific">Microbacterium lemovicicum</name>
    <dbReference type="NCBI Taxonomy" id="1072463"/>
    <lineage>
        <taxon>Bacteria</taxon>
        <taxon>Bacillati</taxon>
        <taxon>Actinomycetota</taxon>
        <taxon>Actinomycetes</taxon>
        <taxon>Micrococcales</taxon>
        <taxon>Microbacteriaceae</taxon>
        <taxon>Microbacterium</taxon>
    </lineage>
</organism>
<gene>
    <name evidence="6" type="primary">afr_4</name>
    <name evidence="6" type="ORF">CVS47_02827</name>
</gene>
<name>A0A3Q9J1B5_9MICO</name>
<feature type="domain" description="GFO/IDH/MocA-like oxidoreductase" evidence="5">
    <location>
        <begin position="131"/>
        <end position="240"/>
    </location>
</feature>
<dbReference type="SUPFAM" id="SSF55347">
    <property type="entry name" value="Glyceraldehyde-3-phosphate dehydrogenase-like, C-terminal domain"/>
    <property type="match status" value="1"/>
</dbReference>
<keyword evidence="3" id="KW-0520">NAD</keyword>
<dbReference type="Proteomes" id="UP000276888">
    <property type="component" value="Chromosome"/>
</dbReference>
<dbReference type="PANTHER" id="PTHR22604:SF105">
    <property type="entry name" value="TRANS-1,2-DIHYDROBENZENE-1,2-DIOL DEHYDROGENASE"/>
    <property type="match status" value="1"/>
</dbReference>
<dbReference type="RefSeq" id="WP_127096641.1">
    <property type="nucleotide sequence ID" value="NZ_CP031423.1"/>
</dbReference>
<comment type="similarity">
    <text evidence="1">Belongs to the Gfo/Idh/MocA family.</text>
</comment>
<evidence type="ECO:0000256" key="1">
    <source>
        <dbReference type="ARBA" id="ARBA00010928"/>
    </source>
</evidence>
<dbReference type="AlphaFoldDB" id="A0A3Q9J1B5"/>